<name>E9HWR0_DAPPU</name>
<dbReference type="OrthoDB" id="6360771at2759"/>
<dbReference type="HOGENOM" id="CLU_002013_0_0_1"/>
<dbReference type="SUPFAM" id="SSF52540">
    <property type="entry name" value="P-loop containing nucleoside triphosphate hydrolases"/>
    <property type="match status" value="1"/>
</dbReference>
<dbReference type="InterPro" id="IPR036770">
    <property type="entry name" value="Ankyrin_rpt-contain_sf"/>
</dbReference>
<proteinExistence type="inferred from homology"/>
<organism evidence="4 5">
    <name type="scientific">Daphnia pulex</name>
    <name type="common">Water flea</name>
    <dbReference type="NCBI Taxonomy" id="6669"/>
    <lineage>
        <taxon>Eukaryota</taxon>
        <taxon>Metazoa</taxon>
        <taxon>Ecdysozoa</taxon>
        <taxon>Arthropoda</taxon>
        <taxon>Crustacea</taxon>
        <taxon>Branchiopoda</taxon>
        <taxon>Diplostraca</taxon>
        <taxon>Cladocera</taxon>
        <taxon>Anomopoda</taxon>
        <taxon>Daphniidae</taxon>
        <taxon>Daphnia</taxon>
    </lineage>
</organism>
<dbReference type="PANTHER" id="PTHR42798:SF7">
    <property type="entry name" value="ALPHA-D-RIBOSE 1-METHYLPHOSPHONATE 5-TRIPHOSPHATE SYNTHASE SUBUNIT PHNL"/>
    <property type="match status" value="1"/>
</dbReference>
<evidence type="ECO:0000259" key="3">
    <source>
        <dbReference type="PROSITE" id="PS50837"/>
    </source>
</evidence>
<dbReference type="PhylomeDB" id="E9HWR0"/>
<dbReference type="KEGG" id="dpx:DAPPUDRAFT_334956"/>
<dbReference type="EMBL" id="GL732951">
    <property type="protein sequence ID" value="EFX63823.1"/>
    <property type="molecule type" value="Genomic_DNA"/>
</dbReference>
<protein>
    <recommendedName>
        <fullName evidence="3">NACHT domain-containing protein</fullName>
    </recommendedName>
</protein>
<dbReference type="InterPro" id="IPR027417">
    <property type="entry name" value="P-loop_NTPase"/>
</dbReference>
<sequence length="1926" mass="224045">MASEFTRGDGPASVAENETVQSSIASTANKENKKKMLIDSSHGLRFESKLLALFCVRGLGAGYKFKLGKEKEEKGGKLDDLIFWYEVPDETPAGKHWRYRYLQAKHKENEGEKITADNLLGCKRKGESSDSFPSNHLRDYNPKGDFSLQTYFHSVYKIRARGDDIHDCIICTNIGFDVNSLEKGGVELVSINDQPEDILEFGAQENRTTARYKLKINNNDWHRRLKEEWSPVQLLAEELKDCATNNKTTDIRTGMLNSYHVALVEEYVIDCTKKKFHQDFVSDAGSLSGGAKELRQTLCELGENDEWKNWKFKLSNKFGEGQSAVKNPLPRKITEEDVDDFFDKLVFFVDMPNEKNFEEIIETRDMSKYYQPDKCKDQTIRILHEVSKEFSNQEQNFWLKTEKAKNILLADVTKNSVKYQSQLENQIKFNDGAIKRMTGQLRQKLLESDGRKRVEWIATPSPQHTAVKVISAVHILMRELNQEGNYLVASSSRLQNEEEMEMWKNILKLQKSFHHFFVVVCDDETSVSSYENLITDGDHADENNFILIVSRDGPVAGIIDEIKFTDLSKDFKEKFFTKTISFQGKILTVGDLVGEKPEEVIDFSSLIELSFEKKQVIIPSYDTSRFEESLYINRRVKTPFDNHFEDELAKRLGVTSAELRKECRISLPDGHIEWLVEGERQQQIWGKMKNCADKITTSGINAEDHQLISFEMERRSIVIISGVAGTGKSTLLSHFYKEIKTKKPDYWVIKMNLVDRCEAMMKWYDGKPTNAADFFVNYLHEIGNKDSFTISLLRHRLEKGDRIVIMLDGFDEIDARCQMGAIQLMKFIGKNKSIQLYVTTRPHSVDDLQNKLFQFAYTLEMFDENDQIKYLTKYWETKLDTEEDIQDKSIIRKFAASLTDRVSQTLRDQERSFIGIALQCRILAECFQQELKTIMKRNSCKDGSVQTDFENQLFANVNFDLNSLYKLLMKTKRRVFREEKVKAPVPNQITDYAIDFLINKIESHLTKLAIETLVSDKKSADTLWPPQSSYHQSETKKRQEEKTITELGTKFGLIMLNDESEATKTQFLHRTFAEYLLAKYLYRGIAVGVDHCENNHLLENEPVRDLIINEILVKDNYDGVRMFIDSMLKKTVHSEKWSLEINKKVELPVRLQNFACSLAQHMIRISELPIPSPPSFHPNPMSLALQRNNVNLFYTLFHYLDRKFDKNEMNGIVRSALDKSCFSFQFFLYFVDAKLFRRIISCYDDASAAEIQRIVKEMLYEPMTKPFLLESYLIIWNNEQRKEIVKITLDVMDKHQTILHPMWDSESNSFRRLHFSVALFHFFVFNEYYGSLLNQFFRLLSSVYSNDTVFLNLLNRTLRMRDANNDNWAYPSNSGIEKTLTNLRDLGRHKVMEGLSQLALVWDKQVFDTFYQPCRPNKDEDYSESQLPLARDSNGMTRLHRAAFYGDAETVDDILETIRNDFSSGQHPDTEKLLVESAVTDIMLAHYDKSFTPFYVAAACDHKEICVKILSFLKEILGADHKEDLTCYGFVYSAMWDAILFKNLQMFQVILEAVKEAWGRNSLLVLLGTDNYEVSYHNSLPLYVSSDMTEKFNKDLLKTKVKVLLQNGSKKGYEDLNDFVLDSRGKFEKTLEDLEDETLQGMLTVKGLENWIKRFLELGIDWAFRFLSRNLLARFSRNQRSQFVDAITSPNTPIIRFEWEIKISYWAKWFVEEKLTDEDFDCLDKLLELIAENKNKKTTDIQKLLFNNNGKDTTRALMCQNQKIISIVSKHLSRINQLRIKKYVRENGPEIIEELFQFRQLYRYWVNILPFYRSRRGKQHFKKLVETLLLLRTEKHGKVKVQYSFWSRYLDNNYDEDGNKVTMVDQFLNCVSEKLGKRALRKVVLHKDCMATKIVIVLIFSSARIPFLIQDDINLPALKSPVNVNP</sequence>
<dbReference type="Proteomes" id="UP000000305">
    <property type="component" value="Unassembled WGS sequence"/>
</dbReference>
<keyword evidence="5" id="KW-1185">Reference proteome</keyword>
<dbReference type="SUPFAM" id="SSF48403">
    <property type="entry name" value="Ankyrin repeat"/>
    <property type="match status" value="1"/>
</dbReference>
<reference evidence="4 5" key="1">
    <citation type="journal article" date="2011" name="Science">
        <title>The ecoresponsive genome of Daphnia pulex.</title>
        <authorList>
            <person name="Colbourne J.K."/>
            <person name="Pfrender M.E."/>
            <person name="Gilbert D."/>
            <person name="Thomas W.K."/>
            <person name="Tucker A."/>
            <person name="Oakley T.H."/>
            <person name="Tokishita S."/>
            <person name="Aerts A."/>
            <person name="Arnold G.J."/>
            <person name="Basu M.K."/>
            <person name="Bauer D.J."/>
            <person name="Caceres C.E."/>
            <person name="Carmel L."/>
            <person name="Casola C."/>
            <person name="Choi J.H."/>
            <person name="Detter J.C."/>
            <person name="Dong Q."/>
            <person name="Dusheyko S."/>
            <person name="Eads B.D."/>
            <person name="Frohlich T."/>
            <person name="Geiler-Samerotte K.A."/>
            <person name="Gerlach D."/>
            <person name="Hatcher P."/>
            <person name="Jogdeo S."/>
            <person name="Krijgsveld J."/>
            <person name="Kriventseva E.V."/>
            <person name="Kultz D."/>
            <person name="Laforsch C."/>
            <person name="Lindquist E."/>
            <person name="Lopez J."/>
            <person name="Manak J.R."/>
            <person name="Muller J."/>
            <person name="Pangilinan J."/>
            <person name="Patwardhan R.P."/>
            <person name="Pitluck S."/>
            <person name="Pritham E.J."/>
            <person name="Rechtsteiner A."/>
            <person name="Rho M."/>
            <person name="Rogozin I.B."/>
            <person name="Sakarya O."/>
            <person name="Salamov A."/>
            <person name="Schaack S."/>
            <person name="Shapiro H."/>
            <person name="Shiga Y."/>
            <person name="Skalitzky C."/>
            <person name="Smith Z."/>
            <person name="Souvorov A."/>
            <person name="Sung W."/>
            <person name="Tang Z."/>
            <person name="Tsuchiya D."/>
            <person name="Tu H."/>
            <person name="Vos H."/>
            <person name="Wang M."/>
            <person name="Wolf Y.I."/>
            <person name="Yamagata H."/>
            <person name="Yamada T."/>
            <person name="Ye Y."/>
            <person name="Shaw J.R."/>
            <person name="Andrews J."/>
            <person name="Crease T.J."/>
            <person name="Tang H."/>
            <person name="Lucas S.M."/>
            <person name="Robertson H.M."/>
            <person name="Bork P."/>
            <person name="Koonin E.V."/>
            <person name="Zdobnov E.M."/>
            <person name="Grigoriev I.V."/>
            <person name="Lynch M."/>
            <person name="Boore J.L."/>
        </authorList>
    </citation>
    <scope>NUCLEOTIDE SEQUENCE [LARGE SCALE GENOMIC DNA]</scope>
</reference>
<dbReference type="Pfam" id="PF05729">
    <property type="entry name" value="NACHT"/>
    <property type="match status" value="1"/>
</dbReference>
<evidence type="ECO:0000313" key="4">
    <source>
        <dbReference type="EMBL" id="EFX63823.1"/>
    </source>
</evidence>
<comment type="similarity">
    <text evidence="1">Belongs to the ABC transporter superfamily.</text>
</comment>
<accession>E9HWR0</accession>
<dbReference type="PANTHER" id="PTHR42798">
    <property type="entry name" value="LIPOPROTEIN-RELEASING SYSTEM ATP-BINDING PROTEIN LOLD"/>
    <property type="match status" value="1"/>
</dbReference>
<feature type="region of interest" description="Disordered" evidence="2">
    <location>
        <begin position="1"/>
        <end position="26"/>
    </location>
</feature>
<evidence type="ECO:0000313" key="5">
    <source>
        <dbReference type="Proteomes" id="UP000000305"/>
    </source>
</evidence>
<dbReference type="PROSITE" id="PS50837">
    <property type="entry name" value="NACHT"/>
    <property type="match status" value="1"/>
</dbReference>
<feature type="domain" description="NACHT" evidence="3">
    <location>
        <begin position="716"/>
        <end position="813"/>
    </location>
</feature>
<evidence type="ECO:0000256" key="1">
    <source>
        <dbReference type="ARBA" id="ARBA00005417"/>
    </source>
</evidence>
<feature type="compositionally biased region" description="Polar residues" evidence="2">
    <location>
        <begin position="16"/>
        <end position="26"/>
    </location>
</feature>
<evidence type="ECO:0000256" key="2">
    <source>
        <dbReference type="SAM" id="MobiDB-lite"/>
    </source>
</evidence>
<dbReference type="InterPro" id="IPR007111">
    <property type="entry name" value="NACHT_NTPase"/>
</dbReference>
<dbReference type="Gene3D" id="1.25.40.20">
    <property type="entry name" value="Ankyrin repeat-containing domain"/>
    <property type="match status" value="1"/>
</dbReference>
<gene>
    <name evidence="4" type="ORF">DAPPUDRAFT_334956</name>
</gene>
<dbReference type="InParanoid" id="E9HWR0"/>
<dbReference type="Gene3D" id="3.40.50.300">
    <property type="entry name" value="P-loop containing nucleotide triphosphate hydrolases"/>
    <property type="match status" value="1"/>
</dbReference>
<dbReference type="FunFam" id="3.40.50.300:FF:003105">
    <property type="entry name" value="Uncharacterized protein"/>
    <property type="match status" value="1"/>
</dbReference>
<dbReference type="eggNOG" id="ENOG502SD1W">
    <property type="taxonomic scope" value="Eukaryota"/>
</dbReference>